<dbReference type="InterPro" id="IPR050738">
    <property type="entry name" value="Sulfatase"/>
</dbReference>
<evidence type="ECO:0000256" key="6">
    <source>
        <dbReference type="ARBA" id="ARBA00022837"/>
    </source>
</evidence>
<dbReference type="PROSITE" id="PS00149">
    <property type="entry name" value="SULFATASE_2"/>
    <property type="match status" value="1"/>
</dbReference>
<reference evidence="9" key="1">
    <citation type="journal article" date="2019" name="Int. J. Syst. Evol. Microbiol.">
        <title>The Global Catalogue of Microorganisms (GCM) 10K type strain sequencing project: providing services to taxonomists for standard genome sequencing and annotation.</title>
        <authorList>
            <consortium name="The Broad Institute Genomics Platform"/>
            <consortium name="The Broad Institute Genome Sequencing Center for Infectious Disease"/>
            <person name="Wu L."/>
            <person name="Ma J."/>
        </authorList>
    </citation>
    <scope>NUCLEOTIDE SEQUENCE [LARGE SCALE GENOMIC DNA]</scope>
    <source>
        <strain evidence="9">CGMCC 1.15407</strain>
    </source>
</reference>
<dbReference type="Gene3D" id="3.30.1120.10">
    <property type="match status" value="1"/>
</dbReference>
<evidence type="ECO:0000256" key="5">
    <source>
        <dbReference type="ARBA" id="ARBA00022801"/>
    </source>
</evidence>
<dbReference type="InterPro" id="IPR024607">
    <property type="entry name" value="Sulfatase_CS"/>
</dbReference>
<dbReference type="InterPro" id="IPR000917">
    <property type="entry name" value="Sulfatase_N"/>
</dbReference>
<evidence type="ECO:0000256" key="3">
    <source>
        <dbReference type="ARBA" id="ARBA00022723"/>
    </source>
</evidence>
<accession>A0ABQ1UXL7</accession>
<comment type="cofactor">
    <cofactor evidence="1">
        <name>Ca(2+)</name>
        <dbReference type="ChEBI" id="CHEBI:29108"/>
    </cofactor>
</comment>
<dbReference type="PANTHER" id="PTHR42693:SF42">
    <property type="entry name" value="ARYLSULFATASE G"/>
    <property type="match status" value="1"/>
</dbReference>
<evidence type="ECO:0000256" key="1">
    <source>
        <dbReference type="ARBA" id="ARBA00001913"/>
    </source>
</evidence>
<dbReference type="EMBL" id="BMIU01000007">
    <property type="protein sequence ID" value="GGF29403.1"/>
    <property type="molecule type" value="Genomic_DNA"/>
</dbReference>
<organism evidence="8 9">
    <name type="scientific">Echinicola rosea</name>
    <dbReference type="NCBI Taxonomy" id="1807691"/>
    <lineage>
        <taxon>Bacteria</taxon>
        <taxon>Pseudomonadati</taxon>
        <taxon>Bacteroidota</taxon>
        <taxon>Cytophagia</taxon>
        <taxon>Cytophagales</taxon>
        <taxon>Cyclobacteriaceae</taxon>
        <taxon>Echinicola</taxon>
    </lineage>
</organism>
<evidence type="ECO:0000259" key="7">
    <source>
        <dbReference type="Pfam" id="PF00884"/>
    </source>
</evidence>
<dbReference type="Gene3D" id="3.40.720.10">
    <property type="entry name" value="Alkaline Phosphatase, subunit A"/>
    <property type="match status" value="1"/>
</dbReference>
<gene>
    <name evidence="8" type="ORF">GCM10011339_17050</name>
</gene>
<dbReference type="CDD" id="cd16144">
    <property type="entry name" value="ARS_like"/>
    <property type="match status" value="1"/>
</dbReference>
<keyword evidence="3" id="KW-0479">Metal-binding</keyword>
<name>A0ABQ1UXL7_9BACT</name>
<protein>
    <submittedName>
        <fullName evidence="8">Aryl-sulfate sulfohydrolase</fullName>
    </submittedName>
</protein>
<keyword evidence="4" id="KW-0732">Signal</keyword>
<evidence type="ECO:0000313" key="8">
    <source>
        <dbReference type="EMBL" id="GGF29403.1"/>
    </source>
</evidence>
<comment type="similarity">
    <text evidence="2">Belongs to the sulfatase family.</text>
</comment>
<dbReference type="InterPro" id="IPR017850">
    <property type="entry name" value="Alkaline_phosphatase_core_sf"/>
</dbReference>
<dbReference type="SUPFAM" id="SSF53649">
    <property type="entry name" value="Alkaline phosphatase-like"/>
    <property type="match status" value="1"/>
</dbReference>
<keyword evidence="6" id="KW-0106">Calcium</keyword>
<dbReference type="Proteomes" id="UP000647339">
    <property type="component" value="Unassembled WGS sequence"/>
</dbReference>
<dbReference type="PANTHER" id="PTHR42693">
    <property type="entry name" value="ARYLSULFATASE FAMILY MEMBER"/>
    <property type="match status" value="1"/>
</dbReference>
<keyword evidence="9" id="KW-1185">Reference proteome</keyword>
<keyword evidence="5" id="KW-0378">Hydrolase</keyword>
<evidence type="ECO:0000313" key="9">
    <source>
        <dbReference type="Proteomes" id="UP000647339"/>
    </source>
</evidence>
<evidence type="ECO:0000256" key="4">
    <source>
        <dbReference type="ARBA" id="ARBA00022729"/>
    </source>
</evidence>
<proteinExistence type="inferred from homology"/>
<evidence type="ECO:0000256" key="2">
    <source>
        <dbReference type="ARBA" id="ARBA00008779"/>
    </source>
</evidence>
<feature type="domain" description="Sulfatase N-terminal" evidence="7">
    <location>
        <begin position="16"/>
        <end position="326"/>
    </location>
</feature>
<comment type="caution">
    <text evidence="8">The sequence shown here is derived from an EMBL/GenBank/DDBJ whole genome shotgun (WGS) entry which is preliminary data.</text>
</comment>
<sequence length="467" mass="52672">MTISFSIKGRQESRRPNVILINVDDLGWKDLGFMGSDYYETPYLDQFSKEGMVFTNAYAGASNCAPSRATMISGMYGPRHGVYTVSPSDRGDDRTRRIVPTKNEDTLADSLYTLGEMFHDSGYATATIGKWHLSDDPTKMGFDLNVAGNHRGNPGRNGYFSPYGVSNLTSGPEGEYLTDRLTDEAIDFVKEHKGGPFFLYLPFYTVHSPLMGKQELINKYKAKPASNGQAHPVYAAMVEAMDQNVGRLLKVLEQLELEEHTMVIFTSDNGGIRKTSRQDPLRAGKGSYYEGGIRVPMVIRYPGKIPAMEKVDDPVLQMDLFPTLQGVIQASVQGNTLDGMDIGPLLFEGKSLPKRELYWHFPIYLEAYSPKDDQARDPLFRTRPGSVVRYGKWKLHEYFEDGSLELYNLEEDLGEHYNVADKYPEVAADLLERLKTWRKSTNAPVPTERNPAFDQDFEAMKIKQVMQ</sequence>
<dbReference type="Pfam" id="PF00884">
    <property type="entry name" value="Sulfatase"/>
    <property type="match status" value="1"/>
</dbReference>